<evidence type="ECO:0000256" key="1">
    <source>
        <dbReference type="SAM" id="Phobius"/>
    </source>
</evidence>
<name>A0ABV4D1M6_9LACT</name>
<sequence length="63" mass="6833">MFDLVATGMSYTMARGIANAVSMGMNIWTAVSLFSGAFTGVAGIVALLRKYAQRKLWQRFIAA</sequence>
<keyword evidence="3" id="KW-1185">Reference proteome</keyword>
<reference evidence="2 3" key="1">
    <citation type="submission" date="2024-03" db="EMBL/GenBank/DDBJ databases">
        <title>Mouse gut bacterial collection (mGBC) of GemPharmatech.</title>
        <authorList>
            <person name="He Y."/>
            <person name="Dong L."/>
            <person name="Wu D."/>
            <person name="Gao X."/>
            <person name="Lin Z."/>
        </authorList>
    </citation>
    <scope>NUCLEOTIDE SEQUENCE [LARGE SCALE GENOMIC DNA]</scope>
    <source>
        <strain evidence="2 3">61-15</strain>
    </source>
</reference>
<protein>
    <submittedName>
        <fullName evidence="2">Uncharacterized protein</fullName>
    </submittedName>
</protein>
<keyword evidence="1" id="KW-0472">Membrane</keyword>
<keyword evidence="1" id="KW-1133">Transmembrane helix</keyword>
<gene>
    <name evidence="2" type="ORF">AALA52_04290</name>
</gene>
<evidence type="ECO:0000313" key="2">
    <source>
        <dbReference type="EMBL" id="MEY8443462.1"/>
    </source>
</evidence>
<proteinExistence type="predicted"/>
<evidence type="ECO:0000313" key="3">
    <source>
        <dbReference type="Proteomes" id="UP001565283"/>
    </source>
</evidence>
<dbReference type="Proteomes" id="UP001565283">
    <property type="component" value="Unassembled WGS sequence"/>
</dbReference>
<dbReference type="EMBL" id="JBCLSH010000010">
    <property type="protein sequence ID" value="MEY8443462.1"/>
    <property type="molecule type" value="Genomic_DNA"/>
</dbReference>
<comment type="caution">
    <text evidence="2">The sequence shown here is derived from an EMBL/GenBank/DDBJ whole genome shotgun (WGS) entry which is preliminary data.</text>
</comment>
<keyword evidence="1" id="KW-0812">Transmembrane</keyword>
<accession>A0ABV4D1M6</accession>
<feature type="transmembrane region" description="Helical" evidence="1">
    <location>
        <begin position="27"/>
        <end position="48"/>
    </location>
</feature>
<organism evidence="2 3">
    <name type="scientific">Lactococcus ileimucosae</name>
    <dbReference type="NCBI Taxonomy" id="2941329"/>
    <lineage>
        <taxon>Bacteria</taxon>
        <taxon>Bacillati</taxon>
        <taxon>Bacillota</taxon>
        <taxon>Bacilli</taxon>
        <taxon>Lactobacillales</taxon>
        <taxon>Streptococcaceae</taxon>
        <taxon>Lactococcus</taxon>
    </lineage>
</organism>
<dbReference type="RefSeq" id="WP_202230425.1">
    <property type="nucleotide sequence ID" value="NZ_CALPDE010000040.1"/>
</dbReference>